<sequence>MPAVHLICNTKSTSVPIDLPNKQCWEFTNYANVLKGQSQNHSHPTGKTGENTNNDTRKKRDEHSNWNPTNRGFTREGHIGENSQAQTSADVMEITTDNAFASLLNTNIMEEQGGEGSGVMISGNKGTEEEIIQNNKQASAEKGVQQYSSTKEWISQVFTISNGAQIKNKDLEGDSSLVVAESQEEEEDLIMIKELEEIHYPTPLQMAAGEMFEGQYPPNSAAKETLLAITNAELTSIEDKEEAEYENNAAEVLRDAGLSPQAVSNSKKGKAKREAYLKPTRIHAKRVGKTSSK</sequence>
<evidence type="ECO:0000256" key="1">
    <source>
        <dbReference type="SAM" id="MobiDB-lite"/>
    </source>
</evidence>
<dbReference type="AlphaFoldDB" id="A0AAN8TX44"/>
<feature type="region of interest" description="Disordered" evidence="1">
    <location>
        <begin position="256"/>
        <end position="293"/>
    </location>
</feature>
<evidence type="ECO:0000313" key="2">
    <source>
        <dbReference type="EMBL" id="KAK6791766.1"/>
    </source>
</evidence>
<feature type="compositionally biased region" description="Basic and acidic residues" evidence="1">
    <location>
        <begin position="55"/>
        <end position="64"/>
    </location>
</feature>
<protein>
    <submittedName>
        <fullName evidence="2">Uncharacterized protein</fullName>
    </submittedName>
</protein>
<feature type="compositionally biased region" description="Polar residues" evidence="1">
    <location>
        <begin position="36"/>
        <end position="54"/>
    </location>
</feature>
<dbReference type="Proteomes" id="UP001371456">
    <property type="component" value="Unassembled WGS sequence"/>
</dbReference>
<feature type="region of interest" description="Disordered" evidence="1">
    <location>
        <begin position="36"/>
        <end position="86"/>
    </location>
</feature>
<evidence type="ECO:0000313" key="3">
    <source>
        <dbReference type="Proteomes" id="UP001371456"/>
    </source>
</evidence>
<accession>A0AAN8TX44</accession>
<proteinExistence type="predicted"/>
<organism evidence="2 3">
    <name type="scientific">Solanum bulbocastanum</name>
    <name type="common">Wild potato</name>
    <dbReference type="NCBI Taxonomy" id="147425"/>
    <lineage>
        <taxon>Eukaryota</taxon>
        <taxon>Viridiplantae</taxon>
        <taxon>Streptophyta</taxon>
        <taxon>Embryophyta</taxon>
        <taxon>Tracheophyta</taxon>
        <taxon>Spermatophyta</taxon>
        <taxon>Magnoliopsida</taxon>
        <taxon>eudicotyledons</taxon>
        <taxon>Gunneridae</taxon>
        <taxon>Pentapetalae</taxon>
        <taxon>asterids</taxon>
        <taxon>lamiids</taxon>
        <taxon>Solanales</taxon>
        <taxon>Solanaceae</taxon>
        <taxon>Solanoideae</taxon>
        <taxon>Solaneae</taxon>
        <taxon>Solanum</taxon>
    </lineage>
</organism>
<name>A0AAN8TX44_SOLBU</name>
<keyword evidence="3" id="KW-1185">Reference proteome</keyword>
<dbReference type="EMBL" id="JBANQN010000004">
    <property type="protein sequence ID" value="KAK6791766.1"/>
    <property type="molecule type" value="Genomic_DNA"/>
</dbReference>
<gene>
    <name evidence="2" type="ORF">RDI58_010847</name>
</gene>
<reference evidence="2 3" key="1">
    <citation type="submission" date="2024-02" db="EMBL/GenBank/DDBJ databases">
        <title>de novo genome assembly of Solanum bulbocastanum strain 11H21.</title>
        <authorList>
            <person name="Hosaka A.J."/>
        </authorList>
    </citation>
    <scope>NUCLEOTIDE SEQUENCE [LARGE SCALE GENOMIC DNA]</scope>
    <source>
        <tissue evidence="2">Young leaves</tissue>
    </source>
</reference>
<comment type="caution">
    <text evidence="2">The sequence shown here is derived from an EMBL/GenBank/DDBJ whole genome shotgun (WGS) entry which is preliminary data.</text>
</comment>
<feature type="compositionally biased region" description="Basic residues" evidence="1">
    <location>
        <begin position="280"/>
        <end position="293"/>
    </location>
</feature>